<evidence type="ECO:0000256" key="1">
    <source>
        <dbReference type="ARBA" id="ARBA00006620"/>
    </source>
</evidence>
<comment type="caution">
    <text evidence="8">The sequence shown here is derived from an EMBL/GenBank/DDBJ whole genome shotgun (WGS) entry which is preliminary data.</text>
</comment>
<dbReference type="Gene3D" id="3.30.920.30">
    <property type="entry name" value="Hypothetical protein"/>
    <property type="match status" value="1"/>
</dbReference>
<comment type="similarity">
    <text evidence="1">Belongs to the HicA mRNA interferase family.</text>
</comment>
<keyword evidence="2" id="KW-1277">Toxin-antitoxin system</keyword>
<dbReference type="Pfam" id="PF07927">
    <property type="entry name" value="HicA_toxin"/>
    <property type="match status" value="1"/>
</dbReference>
<organism evidence="8 9">
    <name type="scientific">Candidatus Berkelbacteria bacterium CG10_big_fil_rev_8_21_14_0_10_43_14</name>
    <dbReference type="NCBI Taxonomy" id="1974515"/>
    <lineage>
        <taxon>Bacteria</taxon>
        <taxon>Candidatus Berkelbacteria</taxon>
    </lineage>
</organism>
<evidence type="ECO:0000256" key="2">
    <source>
        <dbReference type="ARBA" id="ARBA00022649"/>
    </source>
</evidence>
<proteinExistence type="inferred from homology"/>
<evidence type="ECO:0000256" key="4">
    <source>
        <dbReference type="ARBA" id="ARBA00022759"/>
    </source>
</evidence>
<keyword evidence="3" id="KW-0540">Nuclease</keyword>
<dbReference type="GO" id="GO:0004519">
    <property type="term" value="F:endonuclease activity"/>
    <property type="evidence" value="ECO:0007669"/>
    <property type="project" value="UniProtKB-KW"/>
</dbReference>
<gene>
    <name evidence="8" type="ORF">COT79_01550</name>
</gene>
<evidence type="ECO:0000256" key="5">
    <source>
        <dbReference type="ARBA" id="ARBA00022801"/>
    </source>
</evidence>
<evidence type="ECO:0000256" key="7">
    <source>
        <dbReference type="ARBA" id="ARBA00023016"/>
    </source>
</evidence>
<keyword evidence="4" id="KW-0255">Endonuclease</keyword>
<dbReference type="AlphaFoldDB" id="A0A2M6R924"/>
<accession>A0A2M6R924</accession>
<name>A0A2M6R924_9BACT</name>
<keyword evidence="5" id="KW-0378">Hydrolase</keyword>
<dbReference type="InterPro" id="IPR038570">
    <property type="entry name" value="HicA_sf"/>
</dbReference>
<dbReference type="GO" id="GO:0016787">
    <property type="term" value="F:hydrolase activity"/>
    <property type="evidence" value="ECO:0007669"/>
    <property type="project" value="UniProtKB-KW"/>
</dbReference>
<dbReference type="InterPro" id="IPR012933">
    <property type="entry name" value="HicA_mRNA_interferase"/>
</dbReference>
<dbReference type="Proteomes" id="UP000231162">
    <property type="component" value="Unassembled WGS sequence"/>
</dbReference>
<evidence type="ECO:0000256" key="3">
    <source>
        <dbReference type="ARBA" id="ARBA00022722"/>
    </source>
</evidence>
<protein>
    <submittedName>
        <fullName evidence="8">Type II toxin-antitoxin system HicA family toxin</fullName>
    </submittedName>
</protein>
<keyword evidence="6" id="KW-0694">RNA-binding</keyword>
<dbReference type="SUPFAM" id="SSF54786">
    <property type="entry name" value="YcfA/nrd intein domain"/>
    <property type="match status" value="1"/>
</dbReference>
<evidence type="ECO:0000256" key="6">
    <source>
        <dbReference type="ARBA" id="ARBA00022884"/>
    </source>
</evidence>
<reference evidence="9" key="1">
    <citation type="submission" date="2017-09" db="EMBL/GenBank/DDBJ databases">
        <title>Depth-based differentiation of microbial function through sediment-hosted aquifers and enrichment of novel symbionts in the deep terrestrial subsurface.</title>
        <authorList>
            <person name="Probst A.J."/>
            <person name="Ladd B."/>
            <person name="Jarett J.K."/>
            <person name="Geller-Mcgrath D.E."/>
            <person name="Sieber C.M.K."/>
            <person name="Emerson J.B."/>
            <person name="Anantharaman K."/>
            <person name="Thomas B.C."/>
            <person name="Malmstrom R."/>
            <person name="Stieglmeier M."/>
            <person name="Klingl A."/>
            <person name="Woyke T."/>
            <person name="Ryan C.M."/>
            <person name="Banfield J.F."/>
        </authorList>
    </citation>
    <scope>NUCLEOTIDE SEQUENCE [LARGE SCALE GENOMIC DNA]</scope>
</reference>
<keyword evidence="7" id="KW-0346">Stress response</keyword>
<dbReference type="EMBL" id="PEZX01000023">
    <property type="protein sequence ID" value="PIS06997.1"/>
    <property type="molecule type" value="Genomic_DNA"/>
</dbReference>
<sequence length="70" mass="8269">MPKLPSSKQIEKVLHRQGFYFVSQKGSHIKYRKEIDRVYTVIVPANKKEIPVGTFRYICRQAGLKEDNFR</sequence>
<evidence type="ECO:0000313" key="9">
    <source>
        <dbReference type="Proteomes" id="UP000231162"/>
    </source>
</evidence>
<evidence type="ECO:0000313" key="8">
    <source>
        <dbReference type="EMBL" id="PIS06997.1"/>
    </source>
</evidence>
<dbReference type="GO" id="GO:0003729">
    <property type="term" value="F:mRNA binding"/>
    <property type="evidence" value="ECO:0007669"/>
    <property type="project" value="InterPro"/>
</dbReference>